<dbReference type="GO" id="GO:0033925">
    <property type="term" value="F:mannosyl-glycoprotein endo-beta-N-acetylglucosaminidase activity"/>
    <property type="evidence" value="ECO:0007669"/>
    <property type="project" value="UniProtKB-EC"/>
</dbReference>
<dbReference type="Pfam" id="PF03644">
    <property type="entry name" value="Glyco_hydro_85"/>
    <property type="match status" value="1"/>
</dbReference>
<dbReference type="AlphaFoldDB" id="A0A8K0K9D9"/>
<dbReference type="PANTHER" id="PTHR13246">
    <property type="entry name" value="ENDO BETA N-ACETYLGLUCOSAMINIDASE"/>
    <property type="match status" value="1"/>
</dbReference>
<dbReference type="Proteomes" id="UP000792457">
    <property type="component" value="Unassembled WGS sequence"/>
</dbReference>
<keyword evidence="3" id="KW-1185">Reference proteome</keyword>
<reference evidence="2" key="2">
    <citation type="submission" date="2017-10" db="EMBL/GenBank/DDBJ databases">
        <title>Ladona fulva Genome sequencing and assembly.</title>
        <authorList>
            <person name="Murali S."/>
            <person name="Richards S."/>
            <person name="Bandaranaike D."/>
            <person name="Bellair M."/>
            <person name="Blankenburg K."/>
            <person name="Chao H."/>
            <person name="Dinh H."/>
            <person name="Doddapaneni H."/>
            <person name="Dugan-Rocha S."/>
            <person name="Elkadiri S."/>
            <person name="Gnanaolivu R."/>
            <person name="Hernandez B."/>
            <person name="Skinner E."/>
            <person name="Javaid M."/>
            <person name="Lee S."/>
            <person name="Li M."/>
            <person name="Ming W."/>
            <person name="Munidasa M."/>
            <person name="Muniz J."/>
            <person name="Nguyen L."/>
            <person name="Hughes D."/>
            <person name="Osuji N."/>
            <person name="Pu L.-L."/>
            <person name="Puazo M."/>
            <person name="Qu C."/>
            <person name="Quiroz J."/>
            <person name="Raj R."/>
            <person name="Weissenberger G."/>
            <person name="Xin Y."/>
            <person name="Zou X."/>
            <person name="Han Y."/>
            <person name="Worley K."/>
            <person name="Muzny D."/>
            <person name="Gibbs R."/>
        </authorList>
    </citation>
    <scope>NUCLEOTIDE SEQUENCE</scope>
    <source>
        <strain evidence="2">Sampled in the wild</strain>
    </source>
</reference>
<gene>
    <name evidence="2" type="ORF">J437_LFUL008556</name>
</gene>
<evidence type="ECO:0000313" key="3">
    <source>
        <dbReference type="Proteomes" id="UP000792457"/>
    </source>
</evidence>
<dbReference type="OrthoDB" id="284473at2759"/>
<dbReference type="Gene3D" id="3.20.20.80">
    <property type="entry name" value="Glycosidases"/>
    <property type="match status" value="1"/>
</dbReference>
<reference evidence="2" key="1">
    <citation type="submission" date="2013-04" db="EMBL/GenBank/DDBJ databases">
        <authorList>
            <person name="Qu J."/>
            <person name="Murali S.C."/>
            <person name="Bandaranaike D."/>
            <person name="Bellair M."/>
            <person name="Blankenburg K."/>
            <person name="Chao H."/>
            <person name="Dinh H."/>
            <person name="Doddapaneni H."/>
            <person name="Downs B."/>
            <person name="Dugan-Rocha S."/>
            <person name="Elkadiri S."/>
            <person name="Gnanaolivu R.D."/>
            <person name="Hernandez B."/>
            <person name="Javaid M."/>
            <person name="Jayaseelan J.C."/>
            <person name="Lee S."/>
            <person name="Li M."/>
            <person name="Ming W."/>
            <person name="Munidasa M."/>
            <person name="Muniz J."/>
            <person name="Nguyen L."/>
            <person name="Ongeri F."/>
            <person name="Osuji N."/>
            <person name="Pu L.-L."/>
            <person name="Puazo M."/>
            <person name="Qu C."/>
            <person name="Quiroz J."/>
            <person name="Raj R."/>
            <person name="Weissenberger G."/>
            <person name="Xin Y."/>
            <person name="Zou X."/>
            <person name="Han Y."/>
            <person name="Richards S."/>
            <person name="Worley K."/>
            <person name="Muzny D."/>
            <person name="Gibbs R."/>
        </authorList>
    </citation>
    <scope>NUCLEOTIDE SEQUENCE</scope>
    <source>
        <strain evidence="2">Sampled in the wild</strain>
    </source>
</reference>
<dbReference type="PANTHER" id="PTHR13246:SF1">
    <property type="entry name" value="CYTOSOLIC ENDO-BETA-N-ACETYLGLUCOSAMINIDASE"/>
    <property type="match status" value="1"/>
</dbReference>
<accession>A0A8K0K9D9</accession>
<protein>
    <recommendedName>
        <fullName evidence="1">Cytosolic endo-beta-N-acetylglucosaminidase TIM barrel domain-containing protein</fullName>
    </recommendedName>
</protein>
<dbReference type="InterPro" id="IPR017853">
    <property type="entry name" value="GH"/>
</dbReference>
<sequence length="305" mass="34669">MPPPGWINAAHLHSVKILGTIITEWNDGAEIWKELLKNDDNIALFVSKLTQLCVYFGFDGWLLNIENKVDETVGNIRKLVTLVDRLTKSMHEALPNSLVIWYDSVTLPGGQLIWQNELNSKNQEFFDCCDGIFLNYNWDEEGLTRSKTNAGDRYHDVFVGVDVFGRGCYGGGGFNTYKALEVARKHDLSAAIFAHGWVYEKFGAKNFLPLEYCFWNRVLPYLYLHGPSELPFKTSFCQGNGLKKYQFGKEVSSTPWYNLSLQQHQPSSGSCFHLAVLPSENQVVKYEKDNHGCMEMYMDDAFCGG</sequence>
<name>A0A8K0K9D9_LADFU</name>
<dbReference type="SUPFAM" id="SSF51445">
    <property type="entry name" value="(Trans)glycosidases"/>
    <property type="match status" value="1"/>
</dbReference>
<proteinExistence type="predicted"/>
<dbReference type="GO" id="GO:0005829">
    <property type="term" value="C:cytosol"/>
    <property type="evidence" value="ECO:0007669"/>
    <property type="project" value="UniProtKB-SubCell"/>
</dbReference>
<dbReference type="Gene3D" id="2.60.120.260">
    <property type="entry name" value="Galactose-binding domain-like"/>
    <property type="match status" value="1"/>
</dbReference>
<dbReference type="InterPro" id="IPR005201">
    <property type="entry name" value="TIM_ENGase"/>
</dbReference>
<evidence type="ECO:0000313" key="2">
    <source>
        <dbReference type="EMBL" id="KAG8229979.1"/>
    </source>
</evidence>
<dbReference type="EMBL" id="KZ308456">
    <property type="protein sequence ID" value="KAG8229979.1"/>
    <property type="molecule type" value="Genomic_DNA"/>
</dbReference>
<comment type="caution">
    <text evidence="2">The sequence shown here is derived from an EMBL/GenBank/DDBJ whole genome shotgun (WGS) entry which is preliminary data.</text>
</comment>
<feature type="non-terminal residue" evidence="2">
    <location>
        <position position="305"/>
    </location>
</feature>
<feature type="domain" description="Cytosolic endo-beta-N-acetylglucosaminidase TIM barrel" evidence="1">
    <location>
        <begin position="1"/>
        <end position="243"/>
    </location>
</feature>
<evidence type="ECO:0000259" key="1">
    <source>
        <dbReference type="Pfam" id="PF03644"/>
    </source>
</evidence>
<dbReference type="InterPro" id="IPR032979">
    <property type="entry name" value="ENGase"/>
</dbReference>
<organism evidence="2 3">
    <name type="scientific">Ladona fulva</name>
    <name type="common">Scarce chaser dragonfly</name>
    <name type="synonym">Libellula fulva</name>
    <dbReference type="NCBI Taxonomy" id="123851"/>
    <lineage>
        <taxon>Eukaryota</taxon>
        <taxon>Metazoa</taxon>
        <taxon>Ecdysozoa</taxon>
        <taxon>Arthropoda</taxon>
        <taxon>Hexapoda</taxon>
        <taxon>Insecta</taxon>
        <taxon>Pterygota</taxon>
        <taxon>Palaeoptera</taxon>
        <taxon>Odonata</taxon>
        <taxon>Epiprocta</taxon>
        <taxon>Anisoptera</taxon>
        <taxon>Libelluloidea</taxon>
        <taxon>Libellulidae</taxon>
        <taxon>Ladona</taxon>
    </lineage>
</organism>